<dbReference type="GO" id="GO:0050660">
    <property type="term" value="F:flavin adenine dinucleotide binding"/>
    <property type="evidence" value="ECO:0007669"/>
    <property type="project" value="TreeGrafter"/>
</dbReference>
<dbReference type="SUPFAM" id="SSF63380">
    <property type="entry name" value="Riboflavin synthase domain-like"/>
    <property type="match status" value="1"/>
</dbReference>
<evidence type="ECO:0000256" key="14">
    <source>
        <dbReference type="SAM" id="MobiDB-lite"/>
    </source>
</evidence>
<dbReference type="GO" id="GO:0005829">
    <property type="term" value="C:cytosol"/>
    <property type="evidence" value="ECO:0007669"/>
    <property type="project" value="TreeGrafter"/>
</dbReference>
<dbReference type="InterPro" id="IPR017927">
    <property type="entry name" value="FAD-bd_FR_type"/>
</dbReference>
<evidence type="ECO:0000256" key="12">
    <source>
        <dbReference type="ARBA" id="ARBA00052219"/>
    </source>
</evidence>
<keyword evidence="10" id="KW-0249">Electron transport</keyword>
<dbReference type="Gene3D" id="3.40.50.80">
    <property type="entry name" value="Nucleotide-binding domain of ferredoxin-NADP reductase (FNR) module"/>
    <property type="match status" value="1"/>
</dbReference>
<comment type="cofactor">
    <cofactor evidence="1">
        <name>FMN</name>
        <dbReference type="ChEBI" id="CHEBI:58210"/>
    </cofactor>
</comment>
<evidence type="ECO:0000259" key="15">
    <source>
        <dbReference type="PROSITE" id="PS51384"/>
    </source>
</evidence>
<dbReference type="Pfam" id="PF00667">
    <property type="entry name" value="FAD_binding_1"/>
    <property type="match status" value="1"/>
</dbReference>
<keyword evidence="11" id="KW-0560">Oxidoreductase</keyword>
<dbReference type="SUPFAM" id="SSF52343">
    <property type="entry name" value="Ferredoxin reductase-like, C-terminal NADP-linked domain"/>
    <property type="match status" value="1"/>
</dbReference>
<dbReference type="Gene3D" id="2.40.30.10">
    <property type="entry name" value="Translation factors"/>
    <property type="match status" value="1"/>
</dbReference>
<keyword evidence="8" id="KW-0274">FAD</keyword>
<accession>A0A1Y2E185</accession>
<organism evidence="16 17">
    <name type="scientific">Leucosporidium creatinivorum</name>
    <dbReference type="NCBI Taxonomy" id="106004"/>
    <lineage>
        <taxon>Eukaryota</taxon>
        <taxon>Fungi</taxon>
        <taxon>Dikarya</taxon>
        <taxon>Basidiomycota</taxon>
        <taxon>Pucciniomycotina</taxon>
        <taxon>Microbotryomycetes</taxon>
        <taxon>Leucosporidiales</taxon>
        <taxon>Leucosporidium</taxon>
    </lineage>
</organism>
<evidence type="ECO:0000256" key="9">
    <source>
        <dbReference type="ARBA" id="ARBA00022857"/>
    </source>
</evidence>
<dbReference type="EC" id="1.8.1.2" evidence="4"/>
<keyword evidence="9" id="KW-0521">NADP</keyword>
<comment type="function">
    <text evidence="13">This enzyme catalyzes the 6-electron reduction of sulfite to sulfide. This is one of several activities required for the biosynthesis of L-cysteine from sulfate.</text>
</comment>
<evidence type="ECO:0000256" key="13">
    <source>
        <dbReference type="ARBA" id="ARBA00059320"/>
    </source>
</evidence>
<gene>
    <name evidence="16" type="ORF">BCR35DRAFT_283149</name>
</gene>
<protein>
    <recommendedName>
        <fullName evidence="4">assimilatory sulfite reductase (NADPH)</fullName>
        <ecNumber evidence="4">1.8.1.2</ecNumber>
    </recommendedName>
</protein>
<dbReference type="AlphaFoldDB" id="A0A1Y2E185"/>
<dbReference type="InterPro" id="IPR003097">
    <property type="entry name" value="CysJ-like_FAD-binding"/>
</dbReference>
<sequence>MQSLHQVLESASLAASSAVFVYDTTPSAAFGASLTKAAEGDAEVWQMQTRAGAGSSLVGFVESVAFSSKGAQVKDGEQETEDASSVPAKRATRARAASIKKPKTGVATADKPISVLAGTSSFLSLVPSLLSLPESNIRPALAVHVSAQTSSLANDSEGSVTLTQVPDLGALFEGVKSLEQGGWSGAVVLSETAAEGAFVGTSLTKAVNAAGFDLVNVFDGLTAGRELTSFEQSAPVTTGDAPLANIISSAVPFFSYYGSASASQVLVLPASTYSVSAKAAIASLAAADVGILVVRVVKPWSAEAFQAALPASVKTLHVFAEQEAEQTTGPFYEDVLSSLLSSGLKLKVRALPVPTSSVPSVQDWARSVASLSSSAEAPLKSLLSSAAKLAVFWDLDATSGKTETVPATLATAFAATNTGVEAKLATSYDNFRQGGLQQSTLLLEAKGEANKDYTVSALAATANPSLLFISSPAPVFKAYEPISTSTVGPETRIVISANWTAEEVATKLPYSARKALVAVGGKNNLFVVDTDKLASSLGIRSADVAEIVFWTLYLPSTISAKEIVSLLEKNATFASWDHAKLVEINSVVRNAITQVDVEASWADEPMAVDGVAFEAPAPLPTVLIPTAAAPNADRNFVDPVSSIVGEAKKSWHQPAQRLLFPEAFALEADFEEKLRPDLPEKNFLITVTENRRLTPNTYDRNVFHLEFSTEGTGLTYAIGEALGIHGHNDEEEVLDFLKWYGLDPQAVISVPSRLDPSRIEQRTVFQLFQQNLDIFGKPGKSFYEVLSRYATDKNEERALRFIACPDGHSTFKKMSEMDTVTYADLLRQFPSAKVPIEDLVREIEEIHPRHYSIASSQNFVGNSVHLLIVTVEWNNPQGAARYGQCTRYLSKLKVGDKVMASVKPSVMKLPPLDTQPIIMAGLGTGAAPFRAFIQERAWQKAQGREVGPALYYFGSRHRSKEYLYGEEIEAYVNEGIVTHAGLAFSRDTDKKVYIQHKMNEDAALLAEMLEDGAFYLCGPTWPVPDVYEALIKSFVGAGKTVEEAQAHIEHLKEQERYILEVY</sequence>
<dbReference type="Gene3D" id="3.40.50.920">
    <property type="match status" value="1"/>
</dbReference>
<dbReference type="InterPro" id="IPR001709">
    <property type="entry name" value="Flavoprot_Pyr_Nucl_cyt_Rdtase"/>
</dbReference>
<comment type="pathway">
    <text evidence="3">Sulfur metabolism; hydrogen sulfide biosynthesis; hydrogen sulfide from sulfite (NADPH route): step 1/1.</text>
</comment>
<dbReference type="InterPro" id="IPR009014">
    <property type="entry name" value="Transketo_C/PFOR_II"/>
</dbReference>
<dbReference type="EMBL" id="MCGR01000066">
    <property type="protein sequence ID" value="ORY64625.1"/>
    <property type="molecule type" value="Genomic_DNA"/>
</dbReference>
<dbReference type="FunFam" id="1.20.990.10:FF:000010">
    <property type="entry name" value="Sulfite reductase [NADPH] flavoprotein component"/>
    <property type="match status" value="1"/>
</dbReference>
<keyword evidence="7" id="KW-0288">FMN</keyword>
<dbReference type="InterPro" id="IPR002869">
    <property type="entry name" value="Pyrv_flavodox_OxRed_cen"/>
</dbReference>
<dbReference type="FunCoup" id="A0A1Y2E185">
    <property type="interactions" value="254"/>
</dbReference>
<dbReference type="PANTHER" id="PTHR19384:SF109">
    <property type="entry name" value="SULFITE REDUCTASE [NADPH] FLAVOPROTEIN COMPONENT"/>
    <property type="match status" value="1"/>
</dbReference>
<dbReference type="CDD" id="cd06207">
    <property type="entry name" value="CyPoR_like"/>
    <property type="match status" value="1"/>
</dbReference>
<comment type="caution">
    <text evidence="16">The sequence shown here is derived from an EMBL/GenBank/DDBJ whole genome shotgun (WGS) entry which is preliminary data.</text>
</comment>
<dbReference type="GO" id="GO:0004783">
    <property type="term" value="F:sulfite reductase (NADPH) activity"/>
    <property type="evidence" value="ECO:0007669"/>
    <property type="project" value="UniProtKB-EC"/>
</dbReference>
<dbReference type="Gene3D" id="3.40.920.10">
    <property type="entry name" value="Pyruvate-ferredoxin oxidoreductase, PFOR, domain III"/>
    <property type="match status" value="1"/>
</dbReference>
<dbReference type="InterPro" id="IPR039261">
    <property type="entry name" value="FNR_nucleotide-bd"/>
</dbReference>
<dbReference type="PANTHER" id="PTHR19384">
    <property type="entry name" value="NITRIC OXIDE SYNTHASE-RELATED"/>
    <property type="match status" value="1"/>
</dbReference>
<dbReference type="Proteomes" id="UP000193467">
    <property type="component" value="Unassembled WGS sequence"/>
</dbReference>
<dbReference type="InParanoid" id="A0A1Y2E185"/>
<evidence type="ECO:0000256" key="2">
    <source>
        <dbReference type="ARBA" id="ARBA00001974"/>
    </source>
</evidence>
<dbReference type="OrthoDB" id="1856718at2759"/>
<evidence type="ECO:0000313" key="17">
    <source>
        <dbReference type="Proteomes" id="UP000193467"/>
    </source>
</evidence>
<evidence type="ECO:0000256" key="6">
    <source>
        <dbReference type="ARBA" id="ARBA00022630"/>
    </source>
</evidence>
<evidence type="ECO:0000256" key="10">
    <source>
        <dbReference type="ARBA" id="ARBA00022982"/>
    </source>
</evidence>
<dbReference type="InterPro" id="IPR001433">
    <property type="entry name" value="OxRdtase_FAD/NAD-bd"/>
</dbReference>
<dbReference type="InterPro" id="IPR023173">
    <property type="entry name" value="NADPH_Cyt_P450_Rdtase_alpha"/>
</dbReference>
<feature type="domain" description="FAD-binding FR-type" evidence="15">
    <location>
        <begin position="680"/>
        <end position="911"/>
    </location>
</feature>
<comment type="catalytic activity">
    <reaction evidence="12">
        <text>hydrogen sulfide + 3 NADP(+) + 3 H2O = sulfite + 3 NADPH + 4 H(+)</text>
        <dbReference type="Rhea" id="RHEA:13801"/>
        <dbReference type="ChEBI" id="CHEBI:15377"/>
        <dbReference type="ChEBI" id="CHEBI:15378"/>
        <dbReference type="ChEBI" id="CHEBI:17359"/>
        <dbReference type="ChEBI" id="CHEBI:29919"/>
        <dbReference type="ChEBI" id="CHEBI:57783"/>
        <dbReference type="ChEBI" id="CHEBI:58349"/>
        <dbReference type="EC" id="1.8.1.2"/>
    </reaction>
</comment>
<dbReference type="PRINTS" id="PR00371">
    <property type="entry name" value="FPNCR"/>
</dbReference>
<feature type="region of interest" description="Disordered" evidence="14">
    <location>
        <begin position="72"/>
        <end position="103"/>
    </location>
</feature>
<dbReference type="PROSITE" id="PS51384">
    <property type="entry name" value="FAD_FR"/>
    <property type="match status" value="1"/>
</dbReference>
<dbReference type="GO" id="GO:0010181">
    <property type="term" value="F:FMN binding"/>
    <property type="evidence" value="ECO:0007669"/>
    <property type="project" value="TreeGrafter"/>
</dbReference>
<dbReference type="SUPFAM" id="SSF53323">
    <property type="entry name" value="Pyruvate-ferredoxin oxidoreductase, PFOR, domain III"/>
    <property type="match status" value="1"/>
</dbReference>
<feature type="compositionally biased region" description="Basic residues" evidence="14">
    <location>
        <begin position="90"/>
        <end position="103"/>
    </location>
</feature>
<dbReference type="Gene3D" id="1.20.990.10">
    <property type="entry name" value="NADPH-cytochrome p450 Reductase, Chain A, domain 3"/>
    <property type="match status" value="1"/>
</dbReference>
<reference evidence="16 17" key="1">
    <citation type="submission" date="2016-07" db="EMBL/GenBank/DDBJ databases">
        <title>Pervasive Adenine N6-methylation of Active Genes in Fungi.</title>
        <authorList>
            <consortium name="DOE Joint Genome Institute"/>
            <person name="Mondo S.J."/>
            <person name="Dannebaum R.O."/>
            <person name="Kuo R.C."/>
            <person name="Labutti K."/>
            <person name="Haridas S."/>
            <person name="Kuo A."/>
            <person name="Salamov A."/>
            <person name="Ahrendt S.R."/>
            <person name="Lipzen A."/>
            <person name="Sullivan W."/>
            <person name="Andreopoulos W.B."/>
            <person name="Clum A."/>
            <person name="Lindquist E."/>
            <person name="Daum C."/>
            <person name="Ramamoorthy G.K."/>
            <person name="Gryganskyi A."/>
            <person name="Culley D."/>
            <person name="Magnuson J.K."/>
            <person name="James T.Y."/>
            <person name="O'Malley M.A."/>
            <person name="Stajich J.E."/>
            <person name="Spatafora J.W."/>
            <person name="Visel A."/>
            <person name="Grigoriev I.V."/>
        </authorList>
    </citation>
    <scope>NUCLEOTIDE SEQUENCE [LARGE SCALE GENOMIC DNA]</scope>
    <source>
        <strain evidence="16 17">62-1032</strain>
    </source>
</reference>
<evidence type="ECO:0000256" key="4">
    <source>
        <dbReference type="ARBA" id="ARBA00012604"/>
    </source>
</evidence>
<evidence type="ECO:0000256" key="5">
    <source>
        <dbReference type="ARBA" id="ARBA00022448"/>
    </source>
</evidence>
<dbReference type="InterPro" id="IPR017938">
    <property type="entry name" value="Riboflavin_synthase-like_b-brl"/>
</dbReference>
<dbReference type="STRING" id="106004.A0A1Y2E185"/>
<dbReference type="Pfam" id="PF00175">
    <property type="entry name" value="NAD_binding_1"/>
    <property type="match status" value="1"/>
</dbReference>
<evidence type="ECO:0000256" key="8">
    <source>
        <dbReference type="ARBA" id="ARBA00022827"/>
    </source>
</evidence>
<proteinExistence type="predicted"/>
<dbReference type="SUPFAM" id="SSF52922">
    <property type="entry name" value="TK C-terminal domain-like"/>
    <property type="match status" value="1"/>
</dbReference>
<evidence type="ECO:0000256" key="11">
    <source>
        <dbReference type="ARBA" id="ARBA00023002"/>
    </source>
</evidence>
<keyword evidence="5" id="KW-0813">Transport</keyword>
<evidence type="ECO:0000256" key="7">
    <source>
        <dbReference type="ARBA" id="ARBA00022643"/>
    </source>
</evidence>
<name>A0A1Y2E185_9BASI</name>
<evidence type="ECO:0000256" key="3">
    <source>
        <dbReference type="ARBA" id="ARBA00004774"/>
    </source>
</evidence>
<evidence type="ECO:0000313" key="16">
    <source>
        <dbReference type="EMBL" id="ORY64625.1"/>
    </source>
</evidence>
<evidence type="ECO:0000256" key="1">
    <source>
        <dbReference type="ARBA" id="ARBA00001917"/>
    </source>
</evidence>
<keyword evidence="6" id="KW-0285">Flavoprotein</keyword>
<keyword evidence="17" id="KW-1185">Reference proteome</keyword>
<comment type="cofactor">
    <cofactor evidence="2">
        <name>FAD</name>
        <dbReference type="ChEBI" id="CHEBI:57692"/>
    </cofactor>
</comment>